<reference evidence="2 3" key="1">
    <citation type="submission" date="2016-10" db="EMBL/GenBank/DDBJ databases">
        <authorList>
            <person name="de Groot N.N."/>
        </authorList>
    </citation>
    <scope>NUCLEOTIDE SEQUENCE [LARGE SCALE GENOMIC DNA]</scope>
    <source>
        <strain evidence="2 3">CGMCC 1.10076</strain>
    </source>
</reference>
<proteinExistence type="predicted"/>
<dbReference type="AlphaFoldDB" id="A0A1G9CTL3"/>
<name>A0A1G9CTL3_9FLAO</name>
<sequence>MERIIDFFNHPFFIIVGGLSTMAALFSLIYGLYIILSGVVPVWVRLGRGLANKKIAIYAEAEFQDFRDLLLDSGLFKSKNIERIASASLKKGERHTMMLVNYEEFQDQILEILKYKRDSDSLIIYAPQSRIDQNIMTEINRNRNSIVVNFKGRLLNDILTSMITTTTYEKR</sequence>
<organism evidence="2 3">
    <name type="scientific">Flavobacterium noncentrifugens</name>
    <dbReference type="NCBI Taxonomy" id="1128970"/>
    <lineage>
        <taxon>Bacteria</taxon>
        <taxon>Pseudomonadati</taxon>
        <taxon>Bacteroidota</taxon>
        <taxon>Flavobacteriia</taxon>
        <taxon>Flavobacteriales</taxon>
        <taxon>Flavobacteriaceae</taxon>
        <taxon>Flavobacterium</taxon>
    </lineage>
</organism>
<evidence type="ECO:0000256" key="1">
    <source>
        <dbReference type="SAM" id="Phobius"/>
    </source>
</evidence>
<evidence type="ECO:0000313" key="3">
    <source>
        <dbReference type="Proteomes" id="UP000199580"/>
    </source>
</evidence>
<gene>
    <name evidence="2" type="ORF">SAMN04487935_3649</name>
</gene>
<protein>
    <submittedName>
        <fullName evidence="2">Uncharacterized protein</fullName>
    </submittedName>
</protein>
<keyword evidence="1" id="KW-0472">Membrane</keyword>
<dbReference type="RefSeq" id="WP_091398998.1">
    <property type="nucleotide sequence ID" value="NZ_BKAI01000010.1"/>
</dbReference>
<dbReference type="Proteomes" id="UP000199580">
    <property type="component" value="Unassembled WGS sequence"/>
</dbReference>
<dbReference type="EMBL" id="FNEZ01000007">
    <property type="protein sequence ID" value="SDK54992.1"/>
    <property type="molecule type" value="Genomic_DNA"/>
</dbReference>
<keyword evidence="3" id="KW-1185">Reference proteome</keyword>
<dbReference type="STRING" id="1128970.SAMN04487935_3649"/>
<evidence type="ECO:0000313" key="2">
    <source>
        <dbReference type="EMBL" id="SDK54992.1"/>
    </source>
</evidence>
<keyword evidence="1" id="KW-1133">Transmembrane helix</keyword>
<keyword evidence="1" id="KW-0812">Transmembrane</keyword>
<feature type="transmembrane region" description="Helical" evidence="1">
    <location>
        <begin position="12"/>
        <end position="44"/>
    </location>
</feature>
<accession>A0A1G9CTL3</accession>
<dbReference type="OrthoDB" id="7065374at2"/>